<evidence type="ECO:0000313" key="3">
    <source>
        <dbReference type="Proteomes" id="UP000634136"/>
    </source>
</evidence>
<gene>
    <name evidence="2" type="ORF">G2W53_036353</name>
</gene>
<keyword evidence="3" id="KW-1185">Reference proteome</keyword>
<comment type="caution">
    <text evidence="2">The sequence shown here is derived from an EMBL/GenBank/DDBJ whole genome shotgun (WGS) entry which is preliminary data.</text>
</comment>
<dbReference type="EMBL" id="JAAIUW010000011">
    <property type="protein sequence ID" value="KAF7809610.1"/>
    <property type="molecule type" value="Genomic_DNA"/>
</dbReference>
<sequence>MQSTRRSPYQEQSGRAVLSKYETRNPNEKRRKHRLAANKRRGELTKGSEIEIGEDDCNSSFLAALAEWNGIFAKTRFRRSSNGKRKTWKSESFEGFDKSQILGVKKNCDVDDDEQQQCKGLSVVSYSDGIKKNPIHARKIRAKTRKARSEGKTESDSIGTANPNVESLIQLKINNTDGICKDFCVCQ</sequence>
<accession>A0A834SVQ8</accession>
<feature type="region of interest" description="Disordered" evidence="1">
    <location>
        <begin position="140"/>
        <end position="159"/>
    </location>
</feature>
<feature type="region of interest" description="Disordered" evidence="1">
    <location>
        <begin position="1"/>
        <end position="43"/>
    </location>
</feature>
<reference evidence="2" key="1">
    <citation type="submission" date="2020-09" db="EMBL/GenBank/DDBJ databases">
        <title>Genome-Enabled Discovery of Anthraquinone Biosynthesis in Senna tora.</title>
        <authorList>
            <person name="Kang S.-H."/>
            <person name="Pandey R.P."/>
            <person name="Lee C.-M."/>
            <person name="Sim J.-S."/>
            <person name="Jeong J.-T."/>
            <person name="Choi B.-S."/>
            <person name="Jung M."/>
            <person name="Ginzburg D."/>
            <person name="Zhao K."/>
            <person name="Won S.Y."/>
            <person name="Oh T.-J."/>
            <person name="Yu Y."/>
            <person name="Kim N.-H."/>
            <person name="Lee O.R."/>
            <person name="Lee T.-H."/>
            <person name="Bashyal P."/>
            <person name="Kim T.-S."/>
            <person name="Lee W.-H."/>
            <person name="Kawkins C."/>
            <person name="Kim C.-K."/>
            <person name="Kim J.S."/>
            <person name="Ahn B.O."/>
            <person name="Rhee S.Y."/>
            <person name="Sohng J.K."/>
        </authorList>
    </citation>
    <scope>NUCLEOTIDE SEQUENCE</scope>
    <source>
        <tissue evidence="2">Leaf</tissue>
    </source>
</reference>
<dbReference type="OrthoDB" id="567788at2759"/>
<feature type="compositionally biased region" description="Polar residues" evidence="1">
    <location>
        <begin position="1"/>
        <end position="13"/>
    </location>
</feature>
<evidence type="ECO:0000256" key="1">
    <source>
        <dbReference type="SAM" id="MobiDB-lite"/>
    </source>
</evidence>
<dbReference type="AlphaFoldDB" id="A0A834SVQ8"/>
<organism evidence="2 3">
    <name type="scientific">Senna tora</name>
    <dbReference type="NCBI Taxonomy" id="362788"/>
    <lineage>
        <taxon>Eukaryota</taxon>
        <taxon>Viridiplantae</taxon>
        <taxon>Streptophyta</taxon>
        <taxon>Embryophyta</taxon>
        <taxon>Tracheophyta</taxon>
        <taxon>Spermatophyta</taxon>
        <taxon>Magnoliopsida</taxon>
        <taxon>eudicotyledons</taxon>
        <taxon>Gunneridae</taxon>
        <taxon>Pentapetalae</taxon>
        <taxon>rosids</taxon>
        <taxon>fabids</taxon>
        <taxon>Fabales</taxon>
        <taxon>Fabaceae</taxon>
        <taxon>Caesalpinioideae</taxon>
        <taxon>Cassia clade</taxon>
        <taxon>Senna</taxon>
    </lineage>
</organism>
<name>A0A834SVQ8_9FABA</name>
<proteinExistence type="predicted"/>
<feature type="compositionally biased region" description="Basic residues" evidence="1">
    <location>
        <begin position="29"/>
        <end position="39"/>
    </location>
</feature>
<evidence type="ECO:0000313" key="2">
    <source>
        <dbReference type="EMBL" id="KAF7809610.1"/>
    </source>
</evidence>
<dbReference type="Proteomes" id="UP000634136">
    <property type="component" value="Unassembled WGS sequence"/>
</dbReference>
<protein>
    <submittedName>
        <fullName evidence="2">Reticulon-like protein B21</fullName>
    </submittedName>
</protein>